<feature type="region of interest" description="Disordered" evidence="1">
    <location>
        <begin position="74"/>
        <end position="106"/>
    </location>
</feature>
<feature type="compositionally biased region" description="Basic and acidic residues" evidence="1">
    <location>
        <begin position="80"/>
        <end position="106"/>
    </location>
</feature>
<evidence type="ECO:0000313" key="2">
    <source>
        <dbReference type="EMBL" id="KER03396.1"/>
    </source>
</evidence>
<comment type="caution">
    <text evidence="2">The sequence shown here is derived from an EMBL/GenBank/DDBJ whole genome shotgun (WGS) entry which is preliminary data.</text>
</comment>
<dbReference type="Proteomes" id="UP000028002">
    <property type="component" value="Unassembled WGS sequence"/>
</dbReference>
<evidence type="ECO:0000256" key="1">
    <source>
        <dbReference type="SAM" id="MobiDB-lite"/>
    </source>
</evidence>
<name>A0A081RXJ3_PHOTE</name>
<dbReference type="AlphaFoldDB" id="A0A081RXJ3"/>
<evidence type="ECO:0000313" key="3">
    <source>
        <dbReference type="Proteomes" id="UP000028002"/>
    </source>
</evidence>
<reference evidence="2 3" key="1">
    <citation type="submission" date="2014-03" db="EMBL/GenBank/DDBJ databases">
        <title>Draft Genome of Photorhabdus temperata Meg1.</title>
        <authorList>
            <person name="Hurst S.G.IV."/>
            <person name="Morris K."/>
            <person name="Thomas K."/>
            <person name="Tisa L.S."/>
        </authorList>
    </citation>
    <scope>NUCLEOTIDE SEQUENCE [LARGE SCALE GENOMIC DNA]</scope>
    <source>
        <strain evidence="2 3">Meg1</strain>
    </source>
</reference>
<dbReference type="RefSeq" id="WP_036838644.1">
    <property type="nucleotide sequence ID" value="NZ_CAWLUD010000030.1"/>
</dbReference>
<gene>
    <name evidence="2" type="ORF">MEG1DRAFT_01871</name>
</gene>
<dbReference type="PATRIC" id="fig|1393735.3.peg.1921"/>
<organism evidence="2 3">
    <name type="scientific">Photorhabdus temperata subsp. temperata Meg1</name>
    <dbReference type="NCBI Taxonomy" id="1393735"/>
    <lineage>
        <taxon>Bacteria</taxon>
        <taxon>Pseudomonadati</taxon>
        <taxon>Pseudomonadota</taxon>
        <taxon>Gammaproteobacteria</taxon>
        <taxon>Enterobacterales</taxon>
        <taxon>Morganellaceae</taxon>
        <taxon>Photorhabdus</taxon>
    </lineage>
</organism>
<proteinExistence type="predicted"/>
<sequence>MSTVIVACKLANGLYLDVGEQRVAVNGFATRSFIDENGFGLTYGVNAGLWKAWLAENRDRDLVKNGLIFAHEQETSANAEAKEKQKTKSGTERIQPDQVKEVEKAA</sequence>
<protein>
    <submittedName>
        <fullName evidence="2">Uncharacterized protein</fullName>
    </submittedName>
</protein>
<accession>A0A081RXJ3</accession>
<dbReference type="EMBL" id="JGVH01000030">
    <property type="protein sequence ID" value="KER03396.1"/>
    <property type="molecule type" value="Genomic_DNA"/>
</dbReference>